<keyword evidence="2" id="KW-1185">Reference proteome</keyword>
<accession>A0ABV6KCI7</accession>
<comment type="caution">
    <text evidence="1">The sequence shown here is derived from an EMBL/GenBank/DDBJ whole genome shotgun (WGS) entry which is preliminary data.</text>
</comment>
<dbReference type="Proteomes" id="UP001589838">
    <property type="component" value="Unassembled WGS sequence"/>
</dbReference>
<evidence type="ECO:0000313" key="2">
    <source>
        <dbReference type="Proteomes" id="UP001589838"/>
    </source>
</evidence>
<reference evidence="1 2" key="1">
    <citation type="submission" date="2024-09" db="EMBL/GenBank/DDBJ databases">
        <authorList>
            <person name="Sun Q."/>
            <person name="Mori K."/>
        </authorList>
    </citation>
    <scope>NUCLEOTIDE SEQUENCE [LARGE SCALE GENOMIC DNA]</scope>
    <source>
        <strain evidence="1 2">NCAIM B.02610</strain>
    </source>
</reference>
<name>A0ABV6KCI7_9BACI</name>
<evidence type="ECO:0000313" key="1">
    <source>
        <dbReference type="EMBL" id="MFC0469561.1"/>
    </source>
</evidence>
<gene>
    <name evidence="1" type="ORF">ACFFHM_03220</name>
</gene>
<dbReference type="RefSeq" id="WP_335962239.1">
    <property type="nucleotide sequence ID" value="NZ_JAXBLX010000026.1"/>
</dbReference>
<sequence>MDKRLIEALEKIGKELEKCNDLRQTRIVNAYVRSEIEYIASEIGEVEPTLGRLLREYIK</sequence>
<protein>
    <submittedName>
        <fullName evidence="1">Uncharacterized protein</fullName>
    </submittedName>
</protein>
<organism evidence="1 2">
    <name type="scientific">Halalkalibacter kiskunsagensis</name>
    <dbReference type="NCBI Taxonomy" id="1548599"/>
    <lineage>
        <taxon>Bacteria</taxon>
        <taxon>Bacillati</taxon>
        <taxon>Bacillota</taxon>
        <taxon>Bacilli</taxon>
        <taxon>Bacillales</taxon>
        <taxon>Bacillaceae</taxon>
        <taxon>Halalkalibacter</taxon>
    </lineage>
</organism>
<dbReference type="EMBL" id="JBHLUX010000008">
    <property type="protein sequence ID" value="MFC0469561.1"/>
    <property type="molecule type" value="Genomic_DNA"/>
</dbReference>
<proteinExistence type="predicted"/>